<evidence type="ECO:0000313" key="2">
    <source>
        <dbReference type="Proteomes" id="UP001239111"/>
    </source>
</evidence>
<keyword evidence="2" id="KW-1185">Reference proteome</keyword>
<comment type="caution">
    <text evidence="1">The sequence shown here is derived from an EMBL/GenBank/DDBJ whole genome shotgun (WGS) entry which is preliminary data.</text>
</comment>
<reference evidence="1" key="1">
    <citation type="submission" date="2023-04" db="EMBL/GenBank/DDBJ databases">
        <title>A chromosome-level genome assembly of the parasitoid wasp Eretmocerus hayati.</title>
        <authorList>
            <person name="Zhong Y."/>
            <person name="Liu S."/>
            <person name="Liu Y."/>
        </authorList>
    </citation>
    <scope>NUCLEOTIDE SEQUENCE</scope>
    <source>
        <strain evidence="1">ZJU_SS_LIU_2023</strain>
    </source>
</reference>
<name>A0ACC2N8N5_9HYME</name>
<gene>
    <name evidence="1" type="ORF">QAD02_009094</name>
</gene>
<dbReference type="EMBL" id="CM056744">
    <property type="protein sequence ID" value="KAJ8667431.1"/>
    <property type="molecule type" value="Genomic_DNA"/>
</dbReference>
<sequence length="1034" mass="114488">MKRRQRKPVLDFNGDNDSPRRRWPANEGLSQNGSPNYPLPNIVGQYDSDGEGGYRARPKVSKLTDQVDDFLKEIQSIAPPKTDKSSDNSKMAHPGSYWQECTDEQTGYPYYWHTETNQVTWETPPELKAYLEKSQGSSGPSPSSNVSQWPPFNKYSEAQSNIPDGMIPKEVVARNRNRQAGIVNKSSKSQDKIGGLKSSHKTDDSSDDGKIEMITSFGNDESESEESDHDEPAPKKSLQSIPKKSSHKSIRPTSSYPTSVSNRTLEGEMRPQVGPSLPPSHYGPQNDERLGEKLAANTQSSKLHNSDNKSEEDILTKLKNQAKLLQNINSGDESRFSKAKDALISKYSHVSNEKDRGAKPAKDFRPSLVPGYEDDSDGEEDTNNRRVSAKPLFPIPETSTTLNERKQIETPSGKIRIYDYRKDDDSANKDEEKKVEVNQETDEKQEDTKTDLDTKANKFLESIDAPTKAFQRKRRIAFDVAPTKSKPPEPQTPEPAITEDTERSGFGFSKEEVADENSNSSLKADSSEVKKPAISFVKASTTSEEKNRNDASKTKEMTELEKAELRGLTESIMEKLRFLSEGSPAASAVQVMAIQIQTLMCAWEAGVLQVSYLRNWLTGTGCELTRLEQTAAPPGWECQWDRSHKRYYYRNSATGEAQWTYPQTDIAGGTEEMELCTTPPPPEHEEPPIIEMGSASSQPQQQQTQPQAKNGEVKRAEADEKQQSQQVPTVETSAPVPPPPPTISRRSPSPPPPPRINAEDLKRSSSRDGSEVTEEPHKNELKPSVPVSAVLIDAASKEGKPLRELIPPGIDSPGSGLPPPPPSQHAHQAHSAEALAAYALEAGVLYGAQPSTNPIYAATLAGAGIPLISHHPHPHHHHALMQGQLVHYASPAYHQHLHNQALVAARISGQEAVQFMMAAEYARVYENNQVIAKPPMKMPHESSLGSALNSFYSDIASMEKTTPDFERKEEFRPAEVVAAPVAPVLPQDSDAIHDPMKEKKKNKKLKTGIGKKQKEMSSMVAKWQMAQKNYKDTQ</sequence>
<evidence type="ECO:0000313" key="1">
    <source>
        <dbReference type="EMBL" id="KAJ8667431.1"/>
    </source>
</evidence>
<proteinExistence type="predicted"/>
<dbReference type="Proteomes" id="UP001239111">
    <property type="component" value="Chromosome 4"/>
</dbReference>
<protein>
    <submittedName>
        <fullName evidence="1">Uncharacterized protein</fullName>
    </submittedName>
</protein>
<accession>A0ACC2N8N5</accession>
<organism evidence="1 2">
    <name type="scientific">Eretmocerus hayati</name>
    <dbReference type="NCBI Taxonomy" id="131215"/>
    <lineage>
        <taxon>Eukaryota</taxon>
        <taxon>Metazoa</taxon>
        <taxon>Ecdysozoa</taxon>
        <taxon>Arthropoda</taxon>
        <taxon>Hexapoda</taxon>
        <taxon>Insecta</taxon>
        <taxon>Pterygota</taxon>
        <taxon>Neoptera</taxon>
        <taxon>Endopterygota</taxon>
        <taxon>Hymenoptera</taxon>
        <taxon>Apocrita</taxon>
        <taxon>Proctotrupomorpha</taxon>
        <taxon>Chalcidoidea</taxon>
        <taxon>Aphelinidae</taxon>
        <taxon>Aphelininae</taxon>
        <taxon>Eretmocerus</taxon>
    </lineage>
</organism>